<dbReference type="SMART" id="SM00868">
    <property type="entry name" value="zf-AD"/>
    <property type="match status" value="1"/>
</dbReference>
<dbReference type="KEGG" id="dpl:KGM_209864"/>
<reference evidence="12 13" key="1">
    <citation type="journal article" date="2011" name="Cell">
        <title>The monarch butterfly genome yields insights into long-distance migration.</title>
        <authorList>
            <person name="Zhan S."/>
            <person name="Merlin C."/>
            <person name="Boore J.L."/>
            <person name="Reppert S.M."/>
        </authorList>
    </citation>
    <scope>NUCLEOTIDE SEQUENCE [LARGE SCALE GENOMIC DNA]</scope>
    <source>
        <strain evidence="12">F-2</strain>
    </source>
</reference>
<dbReference type="GO" id="GO:0005634">
    <property type="term" value="C:nucleus"/>
    <property type="evidence" value="ECO:0007669"/>
    <property type="project" value="UniProtKB-SubCell"/>
</dbReference>
<proteinExistence type="predicted"/>
<dbReference type="FunFam" id="3.30.160.60:FF:000100">
    <property type="entry name" value="Zinc finger 45-like"/>
    <property type="match status" value="4"/>
</dbReference>
<sequence>MKTSWLSLLGLPQWVPRSLVCSDHFKDDDICEVEGGERKLLPGAVPKAVTTPVNSTVTQVCRICLGAEMSVYPILNPDLQQTFILLTGMNIYKDDYLPQNLCIECMQRLKNCYKFRTQTLQAQTIIVDLIRIGNFTTEAIKSLNHNPKWNLQMQRFDANHCDAYINKEDVNPIQEIVIEEQVKIEKEFINEQDTVAMGYTTDDSLPLETQRTKAKKTKKKKEKKIQEPKVDRRRKPFLNDDLNESLFTITDLTLEEQIADIQKRQESSNFKNSVYKCMECFKGFLDEGAYNGHMTRHTTQCGEYCCEICKTHFKHSHALRKHTTAHHAQRFNCNRCAFVTTHRQTARLHERWHKGTKYECPHCNEVFLKFTTYMGHIRIKHPSDFVCALCGYCFVSQKGIDLHKKLKHRLHLGQIPEDGPLCELCDVRFISQEAYKRHLSVSARHAGDEISKDPSKPKRGRKSRDALDKDDSEKNDLNDKKVYPSQVRKAEGPIPCEQCGMQLEDSRAYHAHFRRNHPDKNRTNYPSMKSPCMCEVCGRMFQSHALLKDHRWVHTNERPFACECGKRFRMKQRLVAHRRVHRQTRHYTCALCGKGFSTHSNRQRHMIVHSHRAKTISKPKRGRKSRDALDKDDSEKNDLNDKKVYPSQVRKAEGPIPCEQCGMQLEDSRAYHAHFRRNHPDKNRTNYPSMKSPCMCEVCGRMFQSHALLKDHRWVHTNERPFACECGKRFRMKQRLVAHRRVHRQTRHYTCALCGKGFSTHSNRQRHMIIHTGLKPFKCEMCGKCFKHASEKRAHITYVHLKKPWPKRSRAKRQGQNITGMASASEIDIQGWNDPKIDLMMDKQYFNVKM</sequence>
<evidence type="ECO:0000256" key="4">
    <source>
        <dbReference type="ARBA" id="ARBA00022771"/>
    </source>
</evidence>
<evidence type="ECO:0000256" key="5">
    <source>
        <dbReference type="ARBA" id="ARBA00022833"/>
    </source>
</evidence>
<evidence type="ECO:0000256" key="6">
    <source>
        <dbReference type="ARBA" id="ARBA00023242"/>
    </source>
</evidence>
<keyword evidence="6" id="KW-0539">Nucleus</keyword>
<feature type="domain" description="ZAD" evidence="11">
    <location>
        <begin position="59"/>
        <end position="129"/>
    </location>
</feature>
<dbReference type="EMBL" id="AGBW02012649">
    <property type="protein sequence ID" value="OWR44658.1"/>
    <property type="molecule type" value="Genomic_DNA"/>
</dbReference>
<feature type="domain" description="C2H2-type" evidence="10">
    <location>
        <begin position="385"/>
        <end position="416"/>
    </location>
</feature>
<dbReference type="AlphaFoldDB" id="A0A212ET42"/>
<evidence type="ECO:0000259" key="10">
    <source>
        <dbReference type="PROSITE" id="PS50157"/>
    </source>
</evidence>
<dbReference type="SMART" id="SM00355">
    <property type="entry name" value="ZnF_C2H2"/>
    <property type="match status" value="15"/>
</dbReference>
<feature type="domain" description="C2H2-type" evidence="10">
    <location>
        <begin position="304"/>
        <end position="331"/>
    </location>
</feature>
<evidence type="ECO:0000313" key="13">
    <source>
        <dbReference type="Proteomes" id="UP000007151"/>
    </source>
</evidence>
<keyword evidence="3" id="KW-0677">Repeat</keyword>
<feature type="domain" description="C2H2-type" evidence="10">
    <location>
        <begin position="560"/>
        <end position="586"/>
    </location>
</feature>
<keyword evidence="5 8" id="KW-0862">Zinc</keyword>
<evidence type="ECO:0000259" key="11">
    <source>
        <dbReference type="PROSITE" id="PS51915"/>
    </source>
</evidence>
<dbReference type="PANTHER" id="PTHR24376:SF216">
    <property type="entry name" value="ZINC FINGER PROTEIN 420-LIKE"/>
    <property type="match status" value="1"/>
</dbReference>
<evidence type="ECO:0000256" key="9">
    <source>
        <dbReference type="SAM" id="MobiDB-lite"/>
    </source>
</evidence>
<feature type="domain" description="C2H2-type" evidence="10">
    <location>
        <begin position="331"/>
        <end position="358"/>
    </location>
</feature>
<dbReference type="PROSITE" id="PS51915">
    <property type="entry name" value="ZAD"/>
    <property type="match status" value="1"/>
</dbReference>
<dbReference type="Pfam" id="PF00096">
    <property type="entry name" value="zf-C2H2"/>
    <property type="match status" value="2"/>
</dbReference>
<dbReference type="Proteomes" id="UP000007151">
    <property type="component" value="Unassembled WGS sequence"/>
</dbReference>
<feature type="compositionally biased region" description="Basic residues" evidence="9">
    <location>
        <begin position="609"/>
        <end position="624"/>
    </location>
</feature>
<feature type="domain" description="C2H2-type" evidence="10">
    <location>
        <begin position="694"/>
        <end position="721"/>
    </location>
</feature>
<gene>
    <name evidence="12" type="ORF">KGM_209864</name>
</gene>
<feature type="domain" description="C2H2-type" evidence="10">
    <location>
        <begin position="749"/>
        <end position="776"/>
    </location>
</feature>
<feature type="region of interest" description="Disordered" evidence="9">
    <location>
        <begin position="609"/>
        <end position="650"/>
    </location>
</feature>
<dbReference type="PROSITE" id="PS50157">
    <property type="entry name" value="ZINC_FINGER_C2H2_2"/>
    <property type="match status" value="12"/>
</dbReference>
<keyword evidence="13" id="KW-1185">Reference proteome</keyword>
<evidence type="ECO:0000256" key="2">
    <source>
        <dbReference type="ARBA" id="ARBA00022723"/>
    </source>
</evidence>
<feature type="domain" description="C2H2-type" evidence="10">
    <location>
        <begin position="587"/>
        <end position="614"/>
    </location>
</feature>
<protein>
    <submittedName>
        <fullName evidence="12">Zinc finger protein 729</fullName>
    </submittedName>
</protein>
<dbReference type="InterPro" id="IPR013087">
    <property type="entry name" value="Znf_C2H2_type"/>
</dbReference>
<keyword evidence="4 7" id="KW-0863">Zinc-finger</keyword>
<comment type="caution">
    <text evidence="12">The sequence shown here is derived from an EMBL/GenBank/DDBJ whole genome shotgun (WGS) entry which is preliminary data.</text>
</comment>
<feature type="compositionally biased region" description="Basic and acidic residues" evidence="9">
    <location>
        <begin position="625"/>
        <end position="644"/>
    </location>
</feature>
<dbReference type="SUPFAM" id="SSF57667">
    <property type="entry name" value="beta-beta-alpha zinc fingers"/>
    <property type="match status" value="4"/>
</dbReference>
<dbReference type="Pfam" id="PF07776">
    <property type="entry name" value="zf-AD"/>
    <property type="match status" value="1"/>
</dbReference>
<dbReference type="eggNOG" id="KOG1721">
    <property type="taxonomic scope" value="Eukaryota"/>
</dbReference>
<comment type="subcellular location">
    <subcellularLocation>
        <location evidence="1">Nucleus</location>
    </subcellularLocation>
</comment>
<dbReference type="PROSITE" id="PS00028">
    <property type="entry name" value="ZINC_FINGER_C2H2_1"/>
    <property type="match status" value="11"/>
</dbReference>
<evidence type="ECO:0000256" key="8">
    <source>
        <dbReference type="PROSITE-ProRule" id="PRU01263"/>
    </source>
</evidence>
<feature type="region of interest" description="Disordered" evidence="9">
    <location>
        <begin position="441"/>
        <end position="488"/>
    </location>
</feature>
<feature type="binding site" evidence="8">
    <location>
        <position position="61"/>
    </location>
    <ligand>
        <name>Zn(2+)</name>
        <dbReference type="ChEBI" id="CHEBI:29105"/>
    </ligand>
</feature>
<evidence type="ECO:0000256" key="3">
    <source>
        <dbReference type="ARBA" id="ARBA00022737"/>
    </source>
</evidence>
<keyword evidence="2 8" id="KW-0479">Metal-binding</keyword>
<evidence type="ECO:0000313" key="12">
    <source>
        <dbReference type="EMBL" id="OWR44658.1"/>
    </source>
</evidence>
<feature type="domain" description="C2H2-type" evidence="10">
    <location>
        <begin position="777"/>
        <end position="800"/>
    </location>
</feature>
<dbReference type="Pfam" id="PF12874">
    <property type="entry name" value="zf-met"/>
    <property type="match status" value="1"/>
</dbReference>
<evidence type="ECO:0000256" key="1">
    <source>
        <dbReference type="ARBA" id="ARBA00004123"/>
    </source>
</evidence>
<feature type="compositionally biased region" description="Basic and acidic residues" evidence="9">
    <location>
        <begin position="445"/>
        <end position="456"/>
    </location>
</feature>
<dbReference type="PANTHER" id="PTHR24376">
    <property type="entry name" value="ZINC FINGER PROTEIN"/>
    <property type="match status" value="1"/>
</dbReference>
<feature type="domain" description="C2H2-type" evidence="10">
    <location>
        <begin position="275"/>
        <end position="302"/>
    </location>
</feature>
<dbReference type="GO" id="GO:0008270">
    <property type="term" value="F:zinc ion binding"/>
    <property type="evidence" value="ECO:0007669"/>
    <property type="project" value="UniProtKB-UniRule"/>
</dbReference>
<feature type="binding site" evidence="8">
    <location>
        <position position="105"/>
    </location>
    <ligand>
        <name>Zn(2+)</name>
        <dbReference type="ChEBI" id="CHEBI:29105"/>
    </ligand>
</feature>
<dbReference type="Gene3D" id="3.30.160.60">
    <property type="entry name" value="Classic Zinc Finger"/>
    <property type="match status" value="9"/>
</dbReference>
<accession>A0A212ET42</accession>
<feature type="domain" description="C2H2-type" evidence="10">
    <location>
        <begin position="722"/>
        <end position="748"/>
    </location>
</feature>
<dbReference type="InParanoid" id="A0A212ET42"/>
<feature type="domain" description="C2H2-type" evidence="10">
    <location>
        <begin position="358"/>
        <end position="386"/>
    </location>
</feature>
<feature type="binding site" evidence="8">
    <location>
        <position position="102"/>
    </location>
    <ligand>
        <name>Zn(2+)</name>
        <dbReference type="ChEBI" id="CHEBI:29105"/>
    </ligand>
</feature>
<feature type="compositionally biased region" description="Basic and acidic residues" evidence="9">
    <location>
        <begin position="463"/>
        <end position="482"/>
    </location>
</feature>
<dbReference type="GO" id="GO:0001228">
    <property type="term" value="F:DNA-binding transcription activator activity, RNA polymerase II-specific"/>
    <property type="evidence" value="ECO:0007669"/>
    <property type="project" value="TreeGrafter"/>
</dbReference>
<name>A0A212ET42_DANPL</name>
<feature type="domain" description="C2H2-type" evidence="10">
    <location>
        <begin position="532"/>
        <end position="559"/>
    </location>
</feature>
<dbReference type="InterPro" id="IPR012934">
    <property type="entry name" value="Znf_AD"/>
</dbReference>
<dbReference type="SUPFAM" id="SSF57716">
    <property type="entry name" value="Glucocorticoid receptor-like (DNA-binding domain)"/>
    <property type="match status" value="1"/>
</dbReference>
<dbReference type="InterPro" id="IPR036236">
    <property type="entry name" value="Znf_C2H2_sf"/>
</dbReference>
<organism evidence="12 13">
    <name type="scientific">Danaus plexippus plexippus</name>
    <dbReference type="NCBI Taxonomy" id="278856"/>
    <lineage>
        <taxon>Eukaryota</taxon>
        <taxon>Metazoa</taxon>
        <taxon>Ecdysozoa</taxon>
        <taxon>Arthropoda</taxon>
        <taxon>Hexapoda</taxon>
        <taxon>Insecta</taxon>
        <taxon>Pterygota</taxon>
        <taxon>Neoptera</taxon>
        <taxon>Endopterygota</taxon>
        <taxon>Lepidoptera</taxon>
        <taxon>Glossata</taxon>
        <taxon>Ditrysia</taxon>
        <taxon>Papilionoidea</taxon>
        <taxon>Nymphalidae</taxon>
        <taxon>Danainae</taxon>
        <taxon>Danaini</taxon>
        <taxon>Danaina</taxon>
        <taxon>Danaus</taxon>
        <taxon>Danaus</taxon>
    </lineage>
</organism>
<feature type="binding site" evidence="8">
    <location>
        <position position="64"/>
    </location>
    <ligand>
        <name>Zn(2+)</name>
        <dbReference type="ChEBI" id="CHEBI:29105"/>
    </ligand>
</feature>
<dbReference type="GO" id="GO:0000978">
    <property type="term" value="F:RNA polymerase II cis-regulatory region sequence-specific DNA binding"/>
    <property type="evidence" value="ECO:0007669"/>
    <property type="project" value="TreeGrafter"/>
</dbReference>
<evidence type="ECO:0000256" key="7">
    <source>
        <dbReference type="PROSITE-ProRule" id="PRU00042"/>
    </source>
</evidence>